<gene>
    <name evidence="1" type="ORF">AAA799E16_00291</name>
</gene>
<proteinExistence type="predicted"/>
<dbReference type="Proteomes" id="UP000028027">
    <property type="component" value="Unassembled WGS sequence"/>
</dbReference>
<accession>A0A081S7P2</accession>
<sequence>MISSNLERNQAILRLCQDILASDERIFFVSSLNKNGKSTEFQFRNDRIITKMSKQEVEMFFMQRSLQTSLSKEFDDLIGPVNYISVQRETFLEFIFPYAEGQILVLCDLDVVPNFVAKKISFLIRDFDWRLKETLFA</sequence>
<name>A0A081S7P2_9ARCH</name>
<reference evidence="1 2" key="1">
    <citation type="submission" date="2014-06" db="EMBL/GenBank/DDBJ databases">
        <authorList>
            <person name="Ngugi D.K."/>
            <person name="Blom J."/>
            <person name="Alam I."/>
            <person name="Rashid M."/>
            <person name="Ba Alawi W."/>
            <person name="Zhang G."/>
            <person name="Hikmawan T."/>
            <person name="Guan Y."/>
            <person name="Antunes A."/>
            <person name="Siam R."/>
            <person name="Eldorry H."/>
            <person name="Bajic V."/>
            <person name="Stingl U."/>
        </authorList>
    </citation>
    <scope>NUCLEOTIDE SEQUENCE [LARGE SCALE GENOMIC DNA]</scope>
    <source>
        <strain evidence="1">SCGC AAA799-E16</strain>
    </source>
</reference>
<keyword evidence="2" id="KW-1185">Reference proteome</keyword>
<dbReference type="AlphaFoldDB" id="A0A081S7P2"/>
<dbReference type="EMBL" id="JNVL01000003">
    <property type="protein sequence ID" value="KER06945.1"/>
    <property type="molecule type" value="Genomic_DNA"/>
</dbReference>
<evidence type="ECO:0000313" key="2">
    <source>
        <dbReference type="Proteomes" id="UP000028027"/>
    </source>
</evidence>
<comment type="caution">
    <text evidence="1">The sequence shown here is derived from an EMBL/GenBank/DDBJ whole genome shotgun (WGS) entry which is preliminary data.</text>
</comment>
<evidence type="ECO:0000313" key="1">
    <source>
        <dbReference type="EMBL" id="KER06945.1"/>
    </source>
</evidence>
<protein>
    <submittedName>
        <fullName evidence="1">Uncharacterized protein</fullName>
    </submittedName>
</protein>
<organism evidence="1 2">
    <name type="scientific">Marine Group I thaumarchaeote SCGC AAA799-E16</name>
    <dbReference type="NCBI Taxonomy" id="1502292"/>
    <lineage>
        <taxon>Archaea</taxon>
        <taxon>Nitrososphaerota</taxon>
        <taxon>Marine Group I</taxon>
    </lineage>
</organism>